<sequence>MSDHQTYDPFVSVIDPEQHADLVEAQRRSTAAFAALEAYAASVGKPGIEWSAEERARSEELREAARAAAAAKDAALYASGLPHEHGYYRAAQDLKDTARSENPS</sequence>
<proteinExistence type="predicted"/>
<dbReference type="AlphaFoldDB" id="A0A5P0YTQ2"/>
<dbReference type="EMBL" id="JABJXA010000188">
    <property type="protein sequence ID" value="MBB1261591.1"/>
    <property type="molecule type" value="Genomic_DNA"/>
</dbReference>
<organism evidence="2 3">
    <name type="scientific">Streptomyces alkaliterrae</name>
    <dbReference type="NCBI Taxonomy" id="2213162"/>
    <lineage>
        <taxon>Bacteria</taxon>
        <taxon>Bacillati</taxon>
        <taxon>Actinomycetota</taxon>
        <taxon>Actinomycetes</taxon>
        <taxon>Kitasatosporales</taxon>
        <taxon>Streptomycetaceae</taxon>
        <taxon>Streptomyces</taxon>
    </lineage>
</organism>
<comment type="caution">
    <text evidence="2">The sequence shown here is derived from an EMBL/GenBank/DDBJ whole genome shotgun (WGS) entry which is preliminary data.</text>
</comment>
<evidence type="ECO:0000313" key="1">
    <source>
        <dbReference type="EMBL" id="MBB1261591.1"/>
    </source>
</evidence>
<protein>
    <submittedName>
        <fullName evidence="2">Uncharacterized protein</fullName>
    </submittedName>
</protein>
<reference evidence="1" key="3">
    <citation type="journal article" name="Syst. Appl. Microbiol.">
        <title>Streptomyces alkaliterrae sp. nov., isolated from an alkaline soil, and emended descriptions of Streptomyces alkaliphilus, Streptomyces calidiresistens and Streptomyces durbertensis.</title>
        <authorList>
            <person name="Swiecimska M."/>
            <person name="Golinska P."/>
            <person name="Nouioui I."/>
            <person name="Wypij M."/>
            <person name="Rai M."/>
            <person name="Sangal V."/>
            <person name="Goodfellow M."/>
        </authorList>
    </citation>
    <scope>NUCLEOTIDE SEQUENCE</scope>
    <source>
        <strain evidence="1">OF8</strain>
    </source>
</reference>
<dbReference type="EMBL" id="VJYK02000192">
    <property type="protein sequence ID" value="MQS03675.1"/>
    <property type="molecule type" value="Genomic_DNA"/>
</dbReference>
<accession>A0A5P0YTQ2</accession>
<evidence type="ECO:0000313" key="4">
    <source>
        <dbReference type="Proteomes" id="UP000517765"/>
    </source>
</evidence>
<keyword evidence="3" id="KW-1185">Reference proteome</keyword>
<name>A0A5P0YTQ2_9ACTN</name>
<dbReference type="Proteomes" id="UP000320857">
    <property type="component" value="Unassembled WGS sequence"/>
</dbReference>
<gene>
    <name evidence="2" type="ORF">FNX44_017715</name>
    <name evidence="1" type="ORF">H3147_22660</name>
</gene>
<dbReference type="Proteomes" id="UP000517765">
    <property type="component" value="Unassembled WGS sequence"/>
</dbReference>
<reference evidence="4" key="2">
    <citation type="submission" date="2020-05" db="EMBL/GenBank/DDBJ databases">
        <title>Classification of alakaliphilic streptomycetes isolated from an alkaline soil next to Lonar Crater, India and a proposal for the recognition of Streptomyces alkaliterrae sp. nov.</title>
        <authorList>
            <person name="Golinska P."/>
        </authorList>
    </citation>
    <scope>NUCLEOTIDE SEQUENCE [LARGE SCALE GENOMIC DNA]</scope>
    <source>
        <strain evidence="4">OF8</strain>
    </source>
</reference>
<evidence type="ECO:0000313" key="3">
    <source>
        <dbReference type="Proteomes" id="UP000320857"/>
    </source>
</evidence>
<evidence type="ECO:0000313" key="2">
    <source>
        <dbReference type="EMBL" id="MQS03675.1"/>
    </source>
</evidence>
<reference evidence="2 3" key="1">
    <citation type="submission" date="2019-10" db="EMBL/GenBank/DDBJ databases">
        <title>Streptomyces sp. nov., a novel actinobacterium isolated from alkaline environment.</title>
        <authorList>
            <person name="Golinska P."/>
        </authorList>
    </citation>
    <scope>NUCLEOTIDE SEQUENCE [LARGE SCALE GENOMIC DNA]</scope>
    <source>
        <strain evidence="2 3">OF1</strain>
    </source>
</reference>